<sequence length="374" mass="43395">MEKTPQQRKARVIGFYLPQFHPIPENNAWWGPGFTEWTNTAKAKPLFGGHVQPHLPADLGFYDLRVSETREAQAELAQEYGIEGFCYWHYWFAGKRLLERPFNEVLALGRPGLPFCLGWANDSWTGVWHGCPGRMLIEQTFPGPEDEKAHFEAMLPAFTDERYITVEGKPLFFVYNPPNLPDQRRFTDHWRELAVKAGLKGIYFVGNANTMRWVPEEHGFDAVVPHNPGFTTHWVFNKPPTKLDDFSMKLTGKNLKELWRGWFPTPNRMDYEEYIKIALAPLQRDNQFPCVVPNWDNTPRCGVRGYVLTGSTPELFRRHLRDAIAQVAERDPDKRIIFLKSWNEWAEGNYVEPDQEFGRGWLNACKQELVPGNE</sequence>
<reference evidence="1 2" key="1">
    <citation type="submission" date="2020-12" db="EMBL/GenBank/DDBJ databases">
        <title>Geomonas sp. Red421, isolated from paddy soil.</title>
        <authorList>
            <person name="Xu Z."/>
            <person name="Zhang Z."/>
            <person name="Masuda Y."/>
            <person name="Itoh H."/>
            <person name="Senoo K."/>
        </authorList>
    </citation>
    <scope>NUCLEOTIDE SEQUENCE [LARGE SCALE GENOMIC DNA]</scope>
    <source>
        <strain evidence="1 2">Red421</strain>
    </source>
</reference>
<dbReference type="Pfam" id="PF14307">
    <property type="entry name" value="Glyco_tran_WbsX"/>
    <property type="match status" value="1"/>
</dbReference>
<dbReference type="EMBL" id="JAEMHL010000008">
    <property type="protein sequence ID" value="MBJ6751580.1"/>
    <property type="molecule type" value="Genomic_DNA"/>
</dbReference>
<name>A0ABS0YH06_9BACT</name>
<dbReference type="RefSeq" id="WP_199390055.1">
    <property type="nucleotide sequence ID" value="NZ_JAEMHL010000008.1"/>
</dbReference>
<dbReference type="InterPro" id="IPR032719">
    <property type="entry name" value="WbsX"/>
</dbReference>
<evidence type="ECO:0000313" key="1">
    <source>
        <dbReference type="EMBL" id="MBJ6751580.1"/>
    </source>
</evidence>
<protein>
    <submittedName>
        <fullName evidence="1">Glycoside hydrolase family 99-like domain-containing protein</fullName>
    </submittedName>
</protein>
<dbReference type="Gene3D" id="3.20.20.80">
    <property type="entry name" value="Glycosidases"/>
    <property type="match status" value="1"/>
</dbReference>
<gene>
    <name evidence="1" type="ORF">JFN91_15300</name>
</gene>
<proteinExistence type="predicted"/>
<dbReference type="Proteomes" id="UP000614714">
    <property type="component" value="Unassembled WGS sequence"/>
</dbReference>
<dbReference type="CDD" id="cd11579">
    <property type="entry name" value="Glyco_tran_WbsX"/>
    <property type="match status" value="1"/>
</dbReference>
<accession>A0ABS0YH06</accession>
<evidence type="ECO:0000313" key="2">
    <source>
        <dbReference type="Proteomes" id="UP000614714"/>
    </source>
</evidence>
<organism evidence="1 2">
    <name type="scientific">Geomonas anaerohicana</name>
    <dbReference type="NCBI Taxonomy" id="2798583"/>
    <lineage>
        <taxon>Bacteria</taxon>
        <taxon>Pseudomonadati</taxon>
        <taxon>Thermodesulfobacteriota</taxon>
        <taxon>Desulfuromonadia</taxon>
        <taxon>Geobacterales</taxon>
        <taxon>Geobacteraceae</taxon>
        <taxon>Geomonas</taxon>
    </lineage>
</organism>
<dbReference type="PANTHER" id="PTHR41244:SF1">
    <property type="entry name" value="GLYCOSYLTRANSFERASE"/>
    <property type="match status" value="1"/>
</dbReference>
<keyword evidence="2" id="KW-1185">Reference proteome</keyword>
<dbReference type="PANTHER" id="PTHR41244">
    <property type="entry name" value="RHAMNAN SYNTHESIS F"/>
    <property type="match status" value="1"/>
</dbReference>
<comment type="caution">
    <text evidence="1">The sequence shown here is derived from an EMBL/GenBank/DDBJ whole genome shotgun (WGS) entry which is preliminary data.</text>
</comment>